<dbReference type="InterPro" id="IPR020946">
    <property type="entry name" value="Flavin_mOase-like"/>
</dbReference>
<gene>
    <name evidence="6" type="ORF">CC86DRAFT_360690</name>
</gene>
<proteinExistence type="inferred from homology"/>
<protein>
    <submittedName>
        <fullName evidence="6">FAD/NAD(P)-binding domain-containing protein</fullName>
    </submittedName>
</protein>
<dbReference type="GO" id="GO:0050661">
    <property type="term" value="F:NADP binding"/>
    <property type="evidence" value="ECO:0007669"/>
    <property type="project" value="InterPro"/>
</dbReference>
<evidence type="ECO:0000256" key="4">
    <source>
        <dbReference type="ARBA" id="ARBA00023002"/>
    </source>
</evidence>
<keyword evidence="4" id="KW-0560">Oxidoreductase</keyword>
<evidence type="ECO:0000313" key="6">
    <source>
        <dbReference type="EMBL" id="KAF2820154.1"/>
    </source>
</evidence>
<dbReference type="OrthoDB" id="74360at2759"/>
<reference evidence="6" key="1">
    <citation type="journal article" date="2020" name="Stud. Mycol.">
        <title>101 Dothideomycetes genomes: a test case for predicting lifestyles and emergence of pathogens.</title>
        <authorList>
            <person name="Haridas S."/>
            <person name="Albert R."/>
            <person name="Binder M."/>
            <person name="Bloem J."/>
            <person name="Labutti K."/>
            <person name="Salamov A."/>
            <person name="Andreopoulos B."/>
            <person name="Baker S."/>
            <person name="Barry K."/>
            <person name="Bills G."/>
            <person name="Bluhm B."/>
            <person name="Cannon C."/>
            <person name="Castanera R."/>
            <person name="Culley D."/>
            <person name="Daum C."/>
            <person name="Ezra D."/>
            <person name="Gonzalez J."/>
            <person name="Henrissat B."/>
            <person name="Kuo A."/>
            <person name="Liang C."/>
            <person name="Lipzen A."/>
            <person name="Lutzoni F."/>
            <person name="Magnuson J."/>
            <person name="Mondo S."/>
            <person name="Nolan M."/>
            <person name="Ohm R."/>
            <person name="Pangilinan J."/>
            <person name="Park H.-J."/>
            <person name="Ramirez L."/>
            <person name="Alfaro M."/>
            <person name="Sun H."/>
            <person name="Tritt A."/>
            <person name="Yoshinaga Y."/>
            <person name="Zwiers L.-H."/>
            <person name="Turgeon B."/>
            <person name="Goodwin S."/>
            <person name="Spatafora J."/>
            <person name="Crous P."/>
            <person name="Grigoriev I."/>
        </authorList>
    </citation>
    <scope>NUCLEOTIDE SEQUENCE</scope>
    <source>
        <strain evidence="6">CBS 113818</strain>
    </source>
</reference>
<dbReference type="Gene3D" id="3.50.50.60">
    <property type="entry name" value="FAD/NAD(P)-binding domain"/>
    <property type="match status" value="2"/>
</dbReference>
<dbReference type="SUPFAM" id="SSF51905">
    <property type="entry name" value="FAD/NAD(P)-binding domain"/>
    <property type="match status" value="2"/>
</dbReference>
<dbReference type="InterPro" id="IPR036188">
    <property type="entry name" value="FAD/NAD-bd_sf"/>
</dbReference>
<evidence type="ECO:0000313" key="7">
    <source>
        <dbReference type="Proteomes" id="UP000799424"/>
    </source>
</evidence>
<dbReference type="Proteomes" id="UP000799424">
    <property type="component" value="Unassembled WGS sequence"/>
</dbReference>
<evidence type="ECO:0000256" key="3">
    <source>
        <dbReference type="ARBA" id="ARBA00022827"/>
    </source>
</evidence>
<dbReference type="PANTHER" id="PTHR42877:SF1">
    <property type="entry name" value="FAD-BINDING MONOOXYGENASE STCW"/>
    <property type="match status" value="1"/>
</dbReference>
<evidence type="ECO:0000256" key="1">
    <source>
        <dbReference type="ARBA" id="ARBA00010139"/>
    </source>
</evidence>
<organism evidence="6 7">
    <name type="scientific">Ophiobolus disseminans</name>
    <dbReference type="NCBI Taxonomy" id="1469910"/>
    <lineage>
        <taxon>Eukaryota</taxon>
        <taxon>Fungi</taxon>
        <taxon>Dikarya</taxon>
        <taxon>Ascomycota</taxon>
        <taxon>Pezizomycotina</taxon>
        <taxon>Dothideomycetes</taxon>
        <taxon>Pleosporomycetidae</taxon>
        <taxon>Pleosporales</taxon>
        <taxon>Pleosporineae</taxon>
        <taxon>Phaeosphaeriaceae</taxon>
        <taxon>Ophiobolus</taxon>
    </lineage>
</organism>
<feature type="region of interest" description="Disordered" evidence="5">
    <location>
        <begin position="1"/>
        <end position="27"/>
    </location>
</feature>
<comment type="similarity">
    <text evidence="1">Belongs to the FAD-binding monooxygenase family.</text>
</comment>
<dbReference type="Pfam" id="PF00743">
    <property type="entry name" value="FMO-like"/>
    <property type="match status" value="1"/>
</dbReference>
<dbReference type="GO" id="GO:0004499">
    <property type="term" value="F:N,N-dimethylaniline monooxygenase activity"/>
    <property type="evidence" value="ECO:0007669"/>
    <property type="project" value="InterPro"/>
</dbReference>
<keyword evidence="2" id="KW-0285">Flavoprotein</keyword>
<keyword evidence="3" id="KW-0274">FAD</keyword>
<sequence>MPHAKRKADSASPEPLKRSRHEDAHQESLGKKRHIIIIVCLMTDLVLTAHHFQKYLASSYTFEVVEKNHGVGGTWLENTYPGCACDVPSDIYQYSFAPTKDWSTLYASSGEIQGYLSRVAKQFDLQKHIEFGTSVDRCTWHEDTHKWLVDTSSGGVLRTGRKADVLINAAGILNHYQYPDIPGLQDFKGVMMHTANWDHSVDLTGKKVGVIGAGASAIQNYFNTFFPVFIKDSSSQHNRRKELTASMSKCIKDEALRAKLIPKYEVGCRRLSPGEPFLKALQQPNVECIFDPIASCTSEGLQTQAGVKDIDVLIAATGFNTTFRPRFSLVGRDGVDMRDLWNNDPASYMGLGCAGFPNYLSMLGPNCPVANGSLIGEWCTSKIYPGYDWLMFNRES</sequence>
<dbReference type="InterPro" id="IPR051209">
    <property type="entry name" value="FAD-bind_Monooxygenase_sf"/>
</dbReference>
<dbReference type="PANTHER" id="PTHR42877">
    <property type="entry name" value="L-ORNITHINE N(5)-MONOOXYGENASE-RELATED"/>
    <property type="match status" value="1"/>
</dbReference>
<dbReference type="EMBL" id="MU006241">
    <property type="protein sequence ID" value="KAF2820154.1"/>
    <property type="molecule type" value="Genomic_DNA"/>
</dbReference>
<dbReference type="AlphaFoldDB" id="A0A6A6ZIM0"/>
<accession>A0A6A6ZIM0</accession>
<keyword evidence="7" id="KW-1185">Reference proteome</keyword>
<dbReference type="GO" id="GO:0050660">
    <property type="term" value="F:flavin adenine dinucleotide binding"/>
    <property type="evidence" value="ECO:0007669"/>
    <property type="project" value="InterPro"/>
</dbReference>
<feature type="compositionally biased region" description="Basic and acidic residues" evidence="5">
    <location>
        <begin position="15"/>
        <end position="27"/>
    </location>
</feature>
<name>A0A6A6ZIM0_9PLEO</name>
<evidence type="ECO:0000256" key="5">
    <source>
        <dbReference type="SAM" id="MobiDB-lite"/>
    </source>
</evidence>
<evidence type="ECO:0000256" key="2">
    <source>
        <dbReference type="ARBA" id="ARBA00022630"/>
    </source>
</evidence>